<proteinExistence type="predicted"/>
<protein>
    <submittedName>
        <fullName evidence="2">Uncharacterized protein</fullName>
    </submittedName>
</protein>
<evidence type="ECO:0000256" key="1">
    <source>
        <dbReference type="SAM" id="MobiDB-lite"/>
    </source>
</evidence>
<comment type="caution">
    <text evidence="2">The sequence shown here is derived from an EMBL/GenBank/DDBJ whole genome shotgun (WGS) entry which is preliminary data.</text>
</comment>
<accession>A0A0M0JI44</accession>
<name>A0A0M0JI44_9EUKA</name>
<reference evidence="3" key="1">
    <citation type="journal article" date="2015" name="PLoS Genet.">
        <title>Genome Sequence and Transcriptome Analyses of Chrysochromulina tobin: Metabolic Tools for Enhanced Algal Fitness in the Prominent Order Prymnesiales (Haptophyceae).</title>
        <authorList>
            <person name="Hovde B.T."/>
            <person name="Deodato C.R."/>
            <person name="Hunsperger H.M."/>
            <person name="Ryken S.A."/>
            <person name="Yost W."/>
            <person name="Jha R.K."/>
            <person name="Patterson J."/>
            <person name="Monnat R.J. Jr."/>
            <person name="Barlow S.B."/>
            <person name="Starkenburg S.R."/>
            <person name="Cattolico R.A."/>
        </authorList>
    </citation>
    <scope>NUCLEOTIDE SEQUENCE</scope>
    <source>
        <strain evidence="3">CCMP291</strain>
    </source>
</reference>
<organism evidence="2 3">
    <name type="scientific">Chrysochromulina tobinii</name>
    <dbReference type="NCBI Taxonomy" id="1460289"/>
    <lineage>
        <taxon>Eukaryota</taxon>
        <taxon>Haptista</taxon>
        <taxon>Haptophyta</taxon>
        <taxon>Prymnesiophyceae</taxon>
        <taxon>Prymnesiales</taxon>
        <taxon>Chrysochromulinaceae</taxon>
        <taxon>Chrysochromulina</taxon>
    </lineage>
</organism>
<feature type="non-terminal residue" evidence="2">
    <location>
        <position position="52"/>
    </location>
</feature>
<evidence type="ECO:0000313" key="2">
    <source>
        <dbReference type="EMBL" id="KOO26281.1"/>
    </source>
</evidence>
<dbReference type="Proteomes" id="UP000037460">
    <property type="component" value="Unassembled WGS sequence"/>
</dbReference>
<gene>
    <name evidence="2" type="ORF">Ctob_006464</name>
</gene>
<feature type="region of interest" description="Disordered" evidence="1">
    <location>
        <begin position="22"/>
        <end position="41"/>
    </location>
</feature>
<dbReference type="AlphaFoldDB" id="A0A0M0JI44"/>
<keyword evidence="3" id="KW-1185">Reference proteome</keyword>
<dbReference type="EMBL" id="JWZX01002872">
    <property type="protein sequence ID" value="KOO26281.1"/>
    <property type="molecule type" value="Genomic_DNA"/>
</dbReference>
<evidence type="ECO:0000313" key="3">
    <source>
        <dbReference type="Proteomes" id="UP000037460"/>
    </source>
</evidence>
<sequence>MREDGRTLRLFRGGRRLYSPPLGSPTFFAGSPPTSAGALPPEFIIGSRRTLS</sequence>